<organism evidence="1 2">
    <name type="scientific">Penaeus vannamei</name>
    <name type="common">Whiteleg shrimp</name>
    <name type="synonym">Litopenaeus vannamei</name>
    <dbReference type="NCBI Taxonomy" id="6689"/>
    <lineage>
        <taxon>Eukaryota</taxon>
        <taxon>Metazoa</taxon>
        <taxon>Ecdysozoa</taxon>
        <taxon>Arthropoda</taxon>
        <taxon>Crustacea</taxon>
        <taxon>Multicrustacea</taxon>
        <taxon>Malacostraca</taxon>
        <taxon>Eumalacostraca</taxon>
        <taxon>Eucarida</taxon>
        <taxon>Decapoda</taxon>
        <taxon>Dendrobranchiata</taxon>
        <taxon>Penaeoidea</taxon>
        <taxon>Penaeidae</taxon>
        <taxon>Penaeus</taxon>
    </lineage>
</organism>
<gene>
    <name evidence="1" type="ORF">C7M84_004687</name>
</gene>
<dbReference type="EMBL" id="QCYY01001616">
    <property type="protein sequence ID" value="ROT76730.1"/>
    <property type="molecule type" value="Genomic_DNA"/>
</dbReference>
<reference evidence="1 2" key="2">
    <citation type="submission" date="2019-01" db="EMBL/GenBank/DDBJ databases">
        <title>The decoding of complex shrimp genome reveals the adaptation for benthos swimmer, frequently molting mechanism and breeding impact on genome.</title>
        <authorList>
            <person name="Sun Y."/>
            <person name="Gao Y."/>
            <person name="Yu Y."/>
        </authorList>
    </citation>
    <scope>NUCLEOTIDE SEQUENCE [LARGE SCALE GENOMIC DNA]</scope>
    <source>
        <tissue evidence="1">Muscle</tissue>
    </source>
</reference>
<reference evidence="1 2" key="1">
    <citation type="submission" date="2018-04" db="EMBL/GenBank/DDBJ databases">
        <authorList>
            <person name="Zhang X."/>
            <person name="Yuan J."/>
            <person name="Li F."/>
            <person name="Xiang J."/>
        </authorList>
    </citation>
    <scope>NUCLEOTIDE SEQUENCE [LARGE SCALE GENOMIC DNA]</scope>
    <source>
        <tissue evidence="1">Muscle</tissue>
    </source>
</reference>
<dbReference type="Proteomes" id="UP000283509">
    <property type="component" value="Unassembled WGS sequence"/>
</dbReference>
<keyword evidence="2" id="KW-1185">Reference proteome</keyword>
<dbReference type="OrthoDB" id="39591at2759"/>
<name>A0A3R7QSM2_PENVA</name>
<evidence type="ECO:0000313" key="1">
    <source>
        <dbReference type="EMBL" id="ROT76730.1"/>
    </source>
</evidence>
<accession>A0A3R7QSM2</accession>
<protein>
    <submittedName>
        <fullName evidence="1">Uncharacterized protein</fullName>
    </submittedName>
</protein>
<evidence type="ECO:0000313" key="2">
    <source>
        <dbReference type="Proteomes" id="UP000283509"/>
    </source>
</evidence>
<proteinExistence type="predicted"/>
<comment type="caution">
    <text evidence="1">The sequence shown here is derived from an EMBL/GenBank/DDBJ whole genome shotgun (WGS) entry which is preliminary data.</text>
</comment>
<sequence length="301" mass="31664">MKMRHNNLIRNFVIELSTCIVEPLWITDPEIEVQTPHTIESAVSLQLLLLKLCQQLYNLQSLSLMQSTLVELPATAVNSAAATLTNAGSTTGVGKNLSSVNQDSLATGSVKLCIPAANFSHIINSDDGEEDMAAKLSGLVQTALVVPTSSNCSPQTVTTLVSQPQVLSTASLPTPVTTQLSPHLTSQLTSTITNCSKNQSIVVTTLEDPLGLQLAEVGGTGVDRSTLLNQGLQSVVKEEDLLSDGEGTHTQAGLNTGLDPSSPAVTSQVILNDPILSVSGEPLGCEECLQQDRDDADIVIV</sequence>
<dbReference type="AlphaFoldDB" id="A0A3R7QSM2"/>